<evidence type="ECO:0000313" key="2">
    <source>
        <dbReference type="EMBL" id="KGN39623.1"/>
    </source>
</evidence>
<proteinExistence type="predicted"/>
<name>A0A0A0JR06_9MICO</name>
<dbReference type="STRING" id="1385521.N803_02805"/>
<keyword evidence="1" id="KW-0472">Membrane</keyword>
<sequence>MEVAMSDPILELLAAPPSPSMSVDENAVYAGGRRRVRRRALRRTGFGLGAAAAAAAIAFAVVGPGVGGDALPADRPSQMEGAGKAVSANLFDGTYAVEVIPGAPADQPNVKFYKVDGGKRSLLAGSSADANVVSMGTGSGADGIMLGTAPATLAKSLTIAPGSKGGIQQDEALLPGTDYKAYALKFDNPADVETYQGTIWMDDTDSAVVRDAMGNRLASTKIGATDTFFVHRDADVMGVFTADGGSTKQLGTSSITTLGTGQRHEGEDWSWLSITLLPEGSRNVTFEWADAATHHDAVVTDSSGTDGAVAWATGTAPGDGPGPRVTRVTWTDKAGTRHTEAAN</sequence>
<keyword evidence="3" id="KW-1185">Reference proteome</keyword>
<protein>
    <submittedName>
        <fullName evidence="2">Uncharacterized protein</fullName>
    </submittedName>
</protein>
<evidence type="ECO:0000256" key="1">
    <source>
        <dbReference type="SAM" id="Phobius"/>
    </source>
</evidence>
<feature type="transmembrane region" description="Helical" evidence="1">
    <location>
        <begin position="44"/>
        <end position="66"/>
    </location>
</feature>
<reference evidence="2 3" key="1">
    <citation type="submission" date="2013-08" db="EMBL/GenBank/DDBJ databases">
        <title>The genome sequence of Knoellia subterranea.</title>
        <authorList>
            <person name="Zhu W."/>
            <person name="Wang G."/>
        </authorList>
    </citation>
    <scope>NUCLEOTIDE SEQUENCE [LARGE SCALE GENOMIC DNA]</scope>
    <source>
        <strain evidence="2 3">KCTC 19937</strain>
    </source>
</reference>
<keyword evidence="1" id="KW-0812">Transmembrane</keyword>
<dbReference type="EMBL" id="AVPK01000001">
    <property type="protein sequence ID" value="KGN39623.1"/>
    <property type="molecule type" value="Genomic_DNA"/>
</dbReference>
<comment type="caution">
    <text evidence="2">The sequence shown here is derived from an EMBL/GenBank/DDBJ whole genome shotgun (WGS) entry which is preliminary data.</text>
</comment>
<gene>
    <name evidence="2" type="ORF">N803_02805</name>
</gene>
<organism evidence="2 3">
    <name type="scientific">Knoellia subterranea KCTC 19937</name>
    <dbReference type="NCBI Taxonomy" id="1385521"/>
    <lineage>
        <taxon>Bacteria</taxon>
        <taxon>Bacillati</taxon>
        <taxon>Actinomycetota</taxon>
        <taxon>Actinomycetes</taxon>
        <taxon>Micrococcales</taxon>
        <taxon>Intrasporangiaceae</taxon>
        <taxon>Knoellia</taxon>
    </lineage>
</organism>
<keyword evidence="1" id="KW-1133">Transmembrane helix</keyword>
<accession>A0A0A0JR06</accession>
<evidence type="ECO:0000313" key="3">
    <source>
        <dbReference type="Proteomes" id="UP000030011"/>
    </source>
</evidence>
<dbReference type="Proteomes" id="UP000030011">
    <property type="component" value="Unassembled WGS sequence"/>
</dbReference>
<dbReference type="AlphaFoldDB" id="A0A0A0JR06"/>